<feature type="region of interest" description="Disordered" evidence="1">
    <location>
        <begin position="121"/>
        <end position="144"/>
    </location>
</feature>
<feature type="compositionally biased region" description="Low complexity" evidence="1">
    <location>
        <begin position="203"/>
        <end position="230"/>
    </location>
</feature>
<feature type="region of interest" description="Disordered" evidence="1">
    <location>
        <begin position="198"/>
        <end position="257"/>
    </location>
</feature>
<dbReference type="Proteomes" id="UP000591131">
    <property type="component" value="Unassembled WGS sequence"/>
</dbReference>
<evidence type="ECO:0000313" key="2">
    <source>
        <dbReference type="EMBL" id="KAF4660084.1"/>
    </source>
</evidence>
<sequence length="512" mass="55912">MGIYSRRLRGVRLQLLDFEADAKQIEKLAILAGDKCGKKKWLSMLSTLRRESSEDQRVIVTFEKNARTRTIAGFLWFSLNSSREAIIRDTWVSPRRRREGLASDMVLHLVVFLVGSPSLGVPRRRRSSSGSVAGGGLPNAGGGGFLDRPEQLHLEKLLAYPLQGSSTFWASLGFVRDPGLPGCLKLERDDLHHHQVLMRSHRSTSTTTPNTSMTASTTASPPSSPGTPIRSKGRKRSSARLSSSKRKQQALSESSASRAEDVGIAEEVLESVRLRSVLHARVLSWSEDSDALQSLRLGSNDGLRKWTRMLTMMRRDSGSFCDPHHRVVVIFDASNASMTRDVRVSGFMWFSNNSPSEIMIRDTWVDPSRRRLGIGSRMVRIFATSMVSSMTGDHSSNSSAGSSSSSASTQASSSGGDDYSESSAIPAYFDTKAFRVLALPAPGSTTFWESNLFSGDGQSGGFLQLTWDAMVRLAQPGMDAEPETPRRKCAKTSPPSTAAIAESWRSSAASVA</sequence>
<feature type="compositionally biased region" description="Low complexity" evidence="1">
    <location>
        <begin position="395"/>
        <end position="418"/>
    </location>
</feature>
<gene>
    <name evidence="2" type="ORF">FOL47_007297</name>
</gene>
<dbReference type="OrthoDB" id="436760at2759"/>
<name>A0A7J6LLD6_PERCH</name>
<feature type="region of interest" description="Disordered" evidence="1">
    <location>
        <begin position="392"/>
        <end position="418"/>
    </location>
</feature>
<organism evidence="2 3">
    <name type="scientific">Perkinsus chesapeaki</name>
    <name type="common">Clam parasite</name>
    <name type="synonym">Perkinsus andrewsi</name>
    <dbReference type="NCBI Taxonomy" id="330153"/>
    <lineage>
        <taxon>Eukaryota</taxon>
        <taxon>Sar</taxon>
        <taxon>Alveolata</taxon>
        <taxon>Perkinsozoa</taxon>
        <taxon>Perkinsea</taxon>
        <taxon>Perkinsida</taxon>
        <taxon>Perkinsidae</taxon>
        <taxon>Perkinsus</taxon>
    </lineage>
</organism>
<evidence type="ECO:0000313" key="3">
    <source>
        <dbReference type="Proteomes" id="UP000591131"/>
    </source>
</evidence>
<dbReference type="InterPro" id="IPR016181">
    <property type="entry name" value="Acyl_CoA_acyltransferase"/>
</dbReference>
<dbReference type="EMBL" id="JAAPAO010000427">
    <property type="protein sequence ID" value="KAF4660084.1"/>
    <property type="molecule type" value="Genomic_DNA"/>
</dbReference>
<protein>
    <submittedName>
        <fullName evidence="2">Uncharacterized protein</fullName>
    </submittedName>
</protein>
<proteinExistence type="predicted"/>
<dbReference type="AlphaFoldDB" id="A0A7J6LLD6"/>
<feature type="compositionally biased region" description="Gly residues" evidence="1">
    <location>
        <begin position="132"/>
        <end position="144"/>
    </location>
</feature>
<evidence type="ECO:0000256" key="1">
    <source>
        <dbReference type="SAM" id="MobiDB-lite"/>
    </source>
</evidence>
<dbReference type="SUPFAM" id="SSF55729">
    <property type="entry name" value="Acyl-CoA N-acyltransferases (Nat)"/>
    <property type="match status" value="1"/>
</dbReference>
<keyword evidence="3" id="KW-1185">Reference proteome</keyword>
<comment type="caution">
    <text evidence="2">The sequence shown here is derived from an EMBL/GenBank/DDBJ whole genome shotgun (WGS) entry which is preliminary data.</text>
</comment>
<feature type="compositionally biased region" description="Basic residues" evidence="1">
    <location>
        <begin position="231"/>
        <end position="248"/>
    </location>
</feature>
<feature type="region of interest" description="Disordered" evidence="1">
    <location>
        <begin position="478"/>
        <end position="512"/>
    </location>
</feature>
<reference evidence="2 3" key="1">
    <citation type="submission" date="2020-04" db="EMBL/GenBank/DDBJ databases">
        <title>Perkinsus chesapeaki whole genome sequence.</title>
        <authorList>
            <person name="Bogema D.R."/>
        </authorList>
    </citation>
    <scope>NUCLEOTIDE SEQUENCE [LARGE SCALE GENOMIC DNA]</scope>
    <source>
        <strain evidence="2">ATCC PRA-425</strain>
    </source>
</reference>
<accession>A0A7J6LLD6</accession>